<dbReference type="STRING" id="337451.A0A3S3NVY5"/>
<keyword evidence="7" id="KW-1185">Reference proteome</keyword>
<dbReference type="Pfam" id="PF00248">
    <property type="entry name" value="Aldo_ket_red"/>
    <property type="match status" value="1"/>
</dbReference>
<feature type="binding site" evidence="3">
    <location>
        <position position="129"/>
    </location>
    <ligand>
        <name>substrate</name>
    </ligand>
</feature>
<evidence type="ECO:0000313" key="7">
    <source>
        <dbReference type="Proteomes" id="UP000283530"/>
    </source>
</evidence>
<feature type="domain" description="NADP-dependent oxidoreductase" evidence="5">
    <location>
        <begin position="30"/>
        <end position="299"/>
    </location>
</feature>
<comment type="caution">
    <text evidence="6">The sequence shown here is derived from an EMBL/GenBank/DDBJ whole genome shotgun (WGS) entry which is preliminary data.</text>
</comment>
<gene>
    <name evidence="6" type="ORF">CKAN_02481100</name>
</gene>
<dbReference type="AlphaFoldDB" id="A0A3S3NVY5"/>
<dbReference type="PANTHER" id="PTHR11732">
    <property type="entry name" value="ALDO/KETO REDUCTASE"/>
    <property type="match status" value="1"/>
</dbReference>
<keyword evidence="1" id="KW-0560">Oxidoreductase</keyword>
<dbReference type="CDD" id="cd19124">
    <property type="entry name" value="AKR_AKR4A_4B"/>
    <property type="match status" value="1"/>
</dbReference>
<reference evidence="6 7" key="1">
    <citation type="journal article" date="2019" name="Nat. Plants">
        <title>Stout camphor tree genome fills gaps in understanding of flowering plant genome evolution.</title>
        <authorList>
            <person name="Chaw S.M."/>
            <person name="Liu Y.C."/>
            <person name="Wu Y.W."/>
            <person name="Wang H.Y."/>
            <person name="Lin C.I."/>
            <person name="Wu C.S."/>
            <person name="Ke H.M."/>
            <person name="Chang L.Y."/>
            <person name="Hsu C.Y."/>
            <person name="Yang H.T."/>
            <person name="Sudianto E."/>
            <person name="Hsu M.H."/>
            <person name="Wu K.P."/>
            <person name="Wang L.N."/>
            <person name="Leebens-Mack J.H."/>
            <person name="Tsai I.J."/>
        </authorList>
    </citation>
    <scope>NUCLEOTIDE SEQUENCE [LARGE SCALE GENOMIC DNA]</scope>
    <source>
        <strain evidence="7">cv. Chaw 1501</strain>
        <tissue evidence="6">Young leaves</tissue>
    </source>
</reference>
<evidence type="ECO:0000259" key="5">
    <source>
        <dbReference type="Pfam" id="PF00248"/>
    </source>
</evidence>
<organism evidence="6 7">
    <name type="scientific">Cinnamomum micranthum f. kanehirae</name>
    <dbReference type="NCBI Taxonomy" id="337451"/>
    <lineage>
        <taxon>Eukaryota</taxon>
        <taxon>Viridiplantae</taxon>
        <taxon>Streptophyta</taxon>
        <taxon>Embryophyta</taxon>
        <taxon>Tracheophyta</taxon>
        <taxon>Spermatophyta</taxon>
        <taxon>Magnoliopsida</taxon>
        <taxon>Magnoliidae</taxon>
        <taxon>Laurales</taxon>
        <taxon>Lauraceae</taxon>
        <taxon>Cinnamomum</taxon>
    </lineage>
</organism>
<accession>A0A3S3NVY5</accession>
<dbReference type="InterPro" id="IPR036812">
    <property type="entry name" value="NAD(P)_OxRdtase_dom_sf"/>
</dbReference>
<dbReference type="Gene3D" id="3.20.20.100">
    <property type="entry name" value="NADP-dependent oxidoreductase domain"/>
    <property type="match status" value="1"/>
</dbReference>
<evidence type="ECO:0000256" key="4">
    <source>
        <dbReference type="PIRSR" id="PIRSR000097-3"/>
    </source>
</evidence>
<dbReference type="OrthoDB" id="416253at2759"/>
<dbReference type="InterPro" id="IPR018170">
    <property type="entry name" value="Aldo/ket_reductase_CS"/>
</dbReference>
<dbReference type="PRINTS" id="PR00069">
    <property type="entry name" value="ALDKETRDTASE"/>
</dbReference>
<dbReference type="EMBL" id="QPKB01000011">
    <property type="protein sequence ID" value="RWR95463.1"/>
    <property type="molecule type" value="Genomic_DNA"/>
</dbReference>
<evidence type="ECO:0000313" key="6">
    <source>
        <dbReference type="EMBL" id="RWR95463.1"/>
    </source>
</evidence>
<proteinExistence type="predicted"/>
<evidence type="ECO:0000256" key="1">
    <source>
        <dbReference type="ARBA" id="ARBA00023002"/>
    </source>
</evidence>
<sequence length="331" mass="37505">MDTREREREREEMGGMGEVCLSSGIRMPLVGMGTATFPFSPSVEMKEAILNAMELGYRHFDAAAVYNSEQILGEAIEEAIGRGIIHTRQQLFITSKLWCTDAHPHLVLPALHRSLQNLRLEYIDLYLIHFPVSAKPGEIRITFDKDEIIPFDMESVWEAMEECQRLGLTKSIGVSNFSCKKLSRLLSTAKIPPAVNQVEMHPLWQQHKLREFCMEKGIHVSAFSPLGGRNTPWGTNKVMECEVLNEIAKAKGKTVAQICLRWVYEQGVSLLVKSFNKERLRENLLIFDWALTEEESHKISLIPQAKAALAESFVSDSGPYKSIEELWDGEV</sequence>
<name>A0A3S3NVY5_9MAGN</name>
<dbReference type="InterPro" id="IPR023210">
    <property type="entry name" value="NADP_OxRdtase_dom"/>
</dbReference>
<dbReference type="PROSITE" id="PS00798">
    <property type="entry name" value="ALDOKETO_REDUCTASE_1"/>
    <property type="match status" value="1"/>
</dbReference>
<dbReference type="InterPro" id="IPR044497">
    <property type="entry name" value="AKR4A/B"/>
</dbReference>
<protein>
    <submittedName>
        <fullName evidence="6">Non-functional NADPH-dependent codeinone reductase 2</fullName>
    </submittedName>
</protein>
<feature type="site" description="Lowers pKa of active site Tyr" evidence="4">
    <location>
        <position position="96"/>
    </location>
</feature>
<dbReference type="SUPFAM" id="SSF51430">
    <property type="entry name" value="NAD(P)-linked oxidoreductase"/>
    <property type="match status" value="1"/>
</dbReference>
<dbReference type="PROSITE" id="PS00062">
    <property type="entry name" value="ALDOKETO_REDUCTASE_2"/>
    <property type="match status" value="1"/>
</dbReference>
<feature type="active site" description="Proton donor" evidence="2">
    <location>
        <position position="66"/>
    </location>
</feature>
<evidence type="ECO:0000256" key="2">
    <source>
        <dbReference type="PIRSR" id="PIRSR000097-1"/>
    </source>
</evidence>
<dbReference type="Proteomes" id="UP000283530">
    <property type="component" value="Unassembled WGS sequence"/>
</dbReference>
<dbReference type="PIRSF" id="PIRSF000097">
    <property type="entry name" value="AKR"/>
    <property type="match status" value="1"/>
</dbReference>
<evidence type="ECO:0000256" key="3">
    <source>
        <dbReference type="PIRSR" id="PIRSR000097-2"/>
    </source>
</evidence>
<dbReference type="InterPro" id="IPR020471">
    <property type="entry name" value="AKR"/>
</dbReference>
<dbReference type="GO" id="GO:0016616">
    <property type="term" value="F:oxidoreductase activity, acting on the CH-OH group of donors, NAD or NADP as acceptor"/>
    <property type="evidence" value="ECO:0007669"/>
    <property type="project" value="InterPro"/>
</dbReference>
<dbReference type="GO" id="GO:0044550">
    <property type="term" value="P:secondary metabolite biosynthetic process"/>
    <property type="evidence" value="ECO:0007669"/>
    <property type="project" value="UniProtKB-ARBA"/>
</dbReference>
<dbReference type="FunFam" id="3.20.20.100:FF:000014">
    <property type="entry name" value="NAD(P)-linked oxidoreductase superfamily protein"/>
    <property type="match status" value="1"/>
</dbReference>